<dbReference type="PANTHER" id="PTHR40065">
    <property type="entry name" value="RNA-BINDING PROTEIN YHBY"/>
    <property type="match status" value="1"/>
</dbReference>
<dbReference type="Pfam" id="PF01985">
    <property type="entry name" value="CRS1_YhbY"/>
    <property type="match status" value="1"/>
</dbReference>
<dbReference type="AlphaFoldDB" id="A0A2L0EVD6"/>
<dbReference type="GO" id="GO:0003723">
    <property type="term" value="F:RNA binding"/>
    <property type="evidence" value="ECO:0007669"/>
    <property type="project" value="UniProtKB-UniRule"/>
</dbReference>
<evidence type="ECO:0000256" key="1">
    <source>
        <dbReference type="ARBA" id="ARBA00022884"/>
    </source>
</evidence>
<dbReference type="InterPro" id="IPR001890">
    <property type="entry name" value="RNA-binding_CRM"/>
</dbReference>
<dbReference type="InterPro" id="IPR051925">
    <property type="entry name" value="RNA-binding_domain"/>
</dbReference>
<organism evidence="4 5">
    <name type="scientific">Sorangium cellulosum</name>
    <name type="common">Polyangium cellulosum</name>
    <dbReference type="NCBI Taxonomy" id="56"/>
    <lineage>
        <taxon>Bacteria</taxon>
        <taxon>Pseudomonadati</taxon>
        <taxon>Myxococcota</taxon>
        <taxon>Polyangia</taxon>
        <taxon>Polyangiales</taxon>
        <taxon>Polyangiaceae</taxon>
        <taxon>Sorangium</taxon>
    </lineage>
</organism>
<sequence length="116" mass="12631">MQGPPARAPHERPTALDLTGKQRRHLRALGHHLDPIVQLGKAGLTEGVVAAVDAALEQHELVKVRLGTECPDDQNDVADALSEQLRAEIAQILGRTVLLYRRHPKEPKIKLPPPGG</sequence>
<dbReference type="SMART" id="SM01103">
    <property type="entry name" value="CRS1_YhbY"/>
    <property type="match status" value="1"/>
</dbReference>
<dbReference type="NCBIfam" id="TIGR00253">
    <property type="entry name" value="RNA_bind_YhbY"/>
    <property type="match status" value="1"/>
</dbReference>
<dbReference type="EMBL" id="CP012673">
    <property type="protein sequence ID" value="AUX43266.1"/>
    <property type="molecule type" value="Genomic_DNA"/>
</dbReference>
<feature type="domain" description="CRM" evidence="3">
    <location>
        <begin position="16"/>
        <end position="112"/>
    </location>
</feature>
<accession>A0A2L0EVD6</accession>
<dbReference type="Gene3D" id="3.30.110.60">
    <property type="entry name" value="YhbY-like"/>
    <property type="match status" value="1"/>
</dbReference>
<keyword evidence="1 2" id="KW-0694">RNA-binding</keyword>
<reference evidence="4 5" key="1">
    <citation type="submission" date="2015-09" db="EMBL/GenBank/DDBJ databases">
        <title>Sorangium comparison.</title>
        <authorList>
            <person name="Zaburannyi N."/>
            <person name="Bunk B."/>
            <person name="Overmann J."/>
            <person name="Mueller R."/>
        </authorList>
    </citation>
    <scope>NUCLEOTIDE SEQUENCE [LARGE SCALE GENOMIC DNA]</scope>
    <source>
        <strain evidence="4 5">So ce26</strain>
    </source>
</reference>
<dbReference type="PANTHER" id="PTHR40065:SF3">
    <property type="entry name" value="RNA-BINDING PROTEIN YHBY"/>
    <property type="match status" value="1"/>
</dbReference>
<dbReference type="PROSITE" id="PS51295">
    <property type="entry name" value="CRM"/>
    <property type="match status" value="1"/>
</dbReference>
<evidence type="ECO:0000313" key="5">
    <source>
        <dbReference type="Proteomes" id="UP000238348"/>
    </source>
</evidence>
<dbReference type="InterPro" id="IPR017924">
    <property type="entry name" value="RNA-binding_YhbY"/>
</dbReference>
<gene>
    <name evidence="4" type="ORF">SOCE26_047100</name>
</gene>
<dbReference type="Proteomes" id="UP000238348">
    <property type="component" value="Chromosome"/>
</dbReference>
<protein>
    <submittedName>
        <fullName evidence="4">RNA-binding protein</fullName>
    </submittedName>
</protein>
<dbReference type="InterPro" id="IPR035920">
    <property type="entry name" value="YhbY-like_sf"/>
</dbReference>
<proteinExistence type="predicted"/>
<evidence type="ECO:0000313" key="4">
    <source>
        <dbReference type="EMBL" id="AUX43266.1"/>
    </source>
</evidence>
<evidence type="ECO:0000256" key="2">
    <source>
        <dbReference type="PROSITE-ProRule" id="PRU00626"/>
    </source>
</evidence>
<name>A0A2L0EVD6_SORCE</name>
<evidence type="ECO:0000259" key="3">
    <source>
        <dbReference type="PROSITE" id="PS51295"/>
    </source>
</evidence>
<dbReference type="SUPFAM" id="SSF75471">
    <property type="entry name" value="YhbY-like"/>
    <property type="match status" value="1"/>
</dbReference>